<dbReference type="GO" id="GO:0050661">
    <property type="term" value="F:NADP binding"/>
    <property type="evidence" value="ECO:0007669"/>
    <property type="project" value="InterPro"/>
</dbReference>
<dbReference type="Gene3D" id="3.40.50.720">
    <property type="entry name" value="NAD(P)-binding Rossmann-like Domain"/>
    <property type="match status" value="2"/>
</dbReference>
<dbReference type="EMBL" id="PDNB01000125">
    <property type="protein sequence ID" value="PGH05477.1"/>
    <property type="molecule type" value="Genomic_DNA"/>
</dbReference>
<gene>
    <name evidence="2" type="ORF">AJ79_06784</name>
</gene>
<evidence type="ECO:0000259" key="1">
    <source>
        <dbReference type="Pfam" id="PF03446"/>
    </source>
</evidence>
<dbReference type="GO" id="GO:0005739">
    <property type="term" value="C:mitochondrion"/>
    <property type="evidence" value="ECO:0007669"/>
    <property type="project" value="TreeGrafter"/>
</dbReference>
<dbReference type="Proteomes" id="UP000223968">
    <property type="component" value="Unassembled WGS sequence"/>
</dbReference>
<dbReference type="InterPro" id="IPR006115">
    <property type="entry name" value="6PGDH_NADP-bd"/>
</dbReference>
<dbReference type="GO" id="GO:0008442">
    <property type="term" value="F:3-hydroxyisobutyrate dehydrogenase activity"/>
    <property type="evidence" value="ECO:0007669"/>
    <property type="project" value="TreeGrafter"/>
</dbReference>
<dbReference type="GO" id="GO:0006574">
    <property type="term" value="P:L-valine catabolic process"/>
    <property type="evidence" value="ECO:0007669"/>
    <property type="project" value="TreeGrafter"/>
</dbReference>
<accession>A0A2B7X9U6</accession>
<dbReference type="STRING" id="1447875.A0A2B7X9U6"/>
<evidence type="ECO:0000313" key="2">
    <source>
        <dbReference type="EMBL" id="PGH05477.1"/>
    </source>
</evidence>
<keyword evidence="3" id="KW-1185">Reference proteome</keyword>
<reference evidence="2 3" key="1">
    <citation type="submission" date="2017-10" db="EMBL/GenBank/DDBJ databases">
        <title>Comparative genomics in systemic dimorphic fungi from Ajellomycetaceae.</title>
        <authorList>
            <person name="Munoz J.F."/>
            <person name="Mcewen J.G."/>
            <person name="Clay O.K."/>
            <person name="Cuomo C.A."/>
        </authorList>
    </citation>
    <scope>NUCLEOTIDE SEQUENCE [LARGE SCALE GENOMIC DNA]</scope>
    <source>
        <strain evidence="2 3">UAMH5409</strain>
    </source>
</reference>
<evidence type="ECO:0000313" key="3">
    <source>
        <dbReference type="Proteomes" id="UP000223968"/>
    </source>
</evidence>
<proteinExistence type="predicted"/>
<dbReference type="OrthoDB" id="21615at2759"/>
<dbReference type="PANTHER" id="PTHR22981">
    <property type="entry name" value="3-HYDROXYISOBUTYRATE DEHYDROGENASE-RELATED"/>
    <property type="match status" value="1"/>
</dbReference>
<dbReference type="Pfam" id="PF03446">
    <property type="entry name" value="NAD_binding_2"/>
    <property type="match status" value="2"/>
</dbReference>
<dbReference type="InterPro" id="IPR036291">
    <property type="entry name" value="NAD(P)-bd_dom_sf"/>
</dbReference>
<dbReference type="SUPFAM" id="SSF51735">
    <property type="entry name" value="NAD(P)-binding Rossmann-fold domains"/>
    <property type="match status" value="1"/>
</dbReference>
<organism evidence="2 3">
    <name type="scientific">Helicocarpus griseus UAMH5409</name>
    <dbReference type="NCBI Taxonomy" id="1447875"/>
    <lineage>
        <taxon>Eukaryota</taxon>
        <taxon>Fungi</taxon>
        <taxon>Dikarya</taxon>
        <taxon>Ascomycota</taxon>
        <taxon>Pezizomycotina</taxon>
        <taxon>Eurotiomycetes</taxon>
        <taxon>Eurotiomycetidae</taxon>
        <taxon>Onygenales</taxon>
        <taxon>Ajellomycetaceae</taxon>
        <taxon>Helicocarpus</taxon>
    </lineage>
</organism>
<protein>
    <recommendedName>
        <fullName evidence="1">6-phosphogluconate dehydrogenase NADP-binding domain-containing protein</fullName>
    </recommendedName>
</protein>
<feature type="domain" description="6-phosphogluconate dehydrogenase NADP-binding" evidence="1">
    <location>
        <begin position="103"/>
        <end position="162"/>
    </location>
</feature>
<comment type="caution">
    <text evidence="2">The sequence shown here is derived from an EMBL/GenBank/DDBJ whole genome shotgun (WGS) entry which is preliminary data.</text>
</comment>
<dbReference type="AlphaFoldDB" id="A0A2B7X9U6"/>
<dbReference type="PANTHER" id="PTHR22981:SF81">
    <property type="entry name" value="DEHYDROGENASE, PUTATIVE-RELATED"/>
    <property type="match status" value="1"/>
</dbReference>
<feature type="domain" description="6-phosphogluconate dehydrogenase NADP-binding" evidence="1">
    <location>
        <begin position="7"/>
        <end position="50"/>
    </location>
</feature>
<name>A0A2B7X9U6_9EURO</name>
<sequence length="170" mass="18598">MASKPLTIAFIGLGTMGLPTAANIVNRFRKAKLYVFDIVKEAHDKLKERQPGAGRYLQHRKGCGGECSKSSHLDVLQHPGSESRKPCPFRFPHAFHGARRNRLSGKLIIECSTIDTRKFLEVDEQLKSKYPTAALYDAPVSGGSLGAEKGSLIFMVGASDEDPKPTPHPV</sequence>